<evidence type="ECO:0000259" key="2">
    <source>
        <dbReference type="Pfam" id="PF19051"/>
    </source>
</evidence>
<dbReference type="PANTHER" id="PTHR43818:SF10">
    <property type="entry name" value="NADH-DEPENDENT DEHYDROGENASE-RELATED"/>
    <property type="match status" value="1"/>
</dbReference>
<dbReference type="EMBL" id="BAAAES010000008">
    <property type="protein sequence ID" value="GAA0668970.1"/>
    <property type="molecule type" value="Genomic_DNA"/>
</dbReference>
<dbReference type="InterPro" id="IPR043906">
    <property type="entry name" value="Gfo/Idh/MocA_OxRdtase_bact_C"/>
</dbReference>
<protein>
    <submittedName>
        <fullName evidence="3">Gfo/Idh/MocA family oxidoreductase</fullName>
    </submittedName>
</protein>
<name>A0ABP3T589_9SPHN</name>
<evidence type="ECO:0000259" key="1">
    <source>
        <dbReference type="Pfam" id="PF01408"/>
    </source>
</evidence>
<dbReference type="Gene3D" id="3.40.50.720">
    <property type="entry name" value="NAD(P)-binding Rossmann-like Domain"/>
    <property type="match status" value="1"/>
</dbReference>
<feature type="domain" description="Gfo/Idh/MocA-like oxidoreductase bacterial type C-terminal" evidence="2">
    <location>
        <begin position="233"/>
        <end position="288"/>
    </location>
</feature>
<dbReference type="Pfam" id="PF19051">
    <property type="entry name" value="GFO_IDH_MocA_C2"/>
    <property type="match status" value="1"/>
</dbReference>
<dbReference type="PROSITE" id="PS51318">
    <property type="entry name" value="TAT"/>
    <property type="match status" value="1"/>
</dbReference>
<keyword evidence="4" id="KW-1185">Reference proteome</keyword>
<dbReference type="Gene3D" id="3.30.360.10">
    <property type="entry name" value="Dihydrodipicolinate Reductase, domain 2"/>
    <property type="match status" value="1"/>
</dbReference>
<dbReference type="InterPro" id="IPR006311">
    <property type="entry name" value="TAT_signal"/>
</dbReference>
<dbReference type="SUPFAM" id="SSF55347">
    <property type="entry name" value="Glyceraldehyde-3-phosphate dehydrogenase-like, C-terminal domain"/>
    <property type="match status" value="1"/>
</dbReference>
<proteinExistence type="predicted"/>
<feature type="domain" description="Gfo/Idh/MocA-like oxidoreductase N-terminal" evidence="1">
    <location>
        <begin position="57"/>
        <end position="186"/>
    </location>
</feature>
<dbReference type="InterPro" id="IPR000683">
    <property type="entry name" value="Gfo/Idh/MocA-like_OxRdtase_N"/>
</dbReference>
<dbReference type="Pfam" id="PF01408">
    <property type="entry name" value="GFO_IDH_MocA"/>
    <property type="match status" value="1"/>
</dbReference>
<gene>
    <name evidence="3" type="ORF">GCM10009102_19170</name>
</gene>
<organism evidence="3 4">
    <name type="scientific">Sphingomonas insulae</name>
    <dbReference type="NCBI Taxonomy" id="424800"/>
    <lineage>
        <taxon>Bacteria</taxon>
        <taxon>Pseudomonadati</taxon>
        <taxon>Pseudomonadota</taxon>
        <taxon>Alphaproteobacteria</taxon>
        <taxon>Sphingomonadales</taxon>
        <taxon>Sphingomonadaceae</taxon>
        <taxon>Sphingomonas</taxon>
    </lineage>
</organism>
<sequence>MMAGKHDKREAATMRKVTGPMDGMTRRDWLGGAAIGAGMLAMPGSAVARRIGRGDRVNVAVIGAGGMGAQNMAKLTDQNIVAAADVDFDHVAKSLTDAKGAVRADRLALKSAYDRAARFADYRRMFDSRKDIDAVVIATPDHHHAIAAKTAMERGLHVYVQKPLTYTVREGRTLLDLARRNPKLVTQMGNQGHSGDDGRRVVELIRGGAIGRVREVHAWTNRPLWPQGEPRPAAVTKPAGLDWELWLGPAAVDWGYNPDYAHFNWRGWVPFGVGSLGDMGAHLIDFPVWALDPGLPTRVETRHSRWGGDDDIWDGKPPADLGSYPLANVTTYRFGNAKGGPVTMTWYDGGLMPPTPDAMLADARMNPDGGVLYVGDRGMLMHDTYGEKPVLVGDGVAARAAAVPVSLSRIRGGREGHEMNWIRAIRGEEAISSPFSVAVPLNETMILGMVALRADQPIEYDGVSGRITNVADANRFLDREYRKGWSL</sequence>
<dbReference type="Proteomes" id="UP001500238">
    <property type="component" value="Unassembled WGS sequence"/>
</dbReference>
<dbReference type="PANTHER" id="PTHR43818">
    <property type="entry name" value="BCDNA.GH03377"/>
    <property type="match status" value="1"/>
</dbReference>
<comment type="caution">
    <text evidence="3">The sequence shown here is derived from an EMBL/GenBank/DDBJ whole genome shotgun (WGS) entry which is preliminary data.</text>
</comment>
<dbReference type="SUPFAM" id="SSF51735">
    <property type="entry name" value="NAD(P)-binding Rossmann-fold domains"/>
    <property type="match status" value="1"/>
</dbReference>
<reference evidence="4" key="1">
    <citation type="journal article" date="2019" name="Int. J. Syst. Evol. Microbiol.">
        <title>The Global Catalogue of Microorganisms (GCM) 10K type strain sequencing project: providing services to taxonomists for standard genome sequencing and annotation.</title>
        <authorList>
            <consortium name="The Broad Institute Genomics Platform"/>
            <consortium name="The Broad Institute Genome Sequencing Center for Infectious Disease"/>
            <person name="Wu L."/>
            <person name="Ma J."/>
        </authorList>
    </citation>
    <scope>NUCLEOTIDE SEQUENCE [LARGE SCALE GENOMIC DNA]</scope>
    <source>
        <strain evidence="4">JCM 14603</strain>
    </source>
</reference>
<accession>A0ABP3T589</accession>
<evidence type="ECO:0000313" key="4">
    <source>
        <dbReference type="Proteomes" id="UP001500238"/>
    </source>
</evidence>
<dbReference type="InterPro" id="IPR036291">
    <property type="entry name" value="NAD(P)-bd_dom_sf"/>
</dbReference>
<dbReference type="InterPro" id="IPR050463">
    <property type="entry name" value="Gfo/Idh/MocA_oxidrdct_glycsds"/>
</dbReference>
<evidence type="ECO:0000313" key="3">
    <source>
        <dbReference type="EMBL" id="GAA0668970.1"/>
    </source>
</evidence>